<dbReference type="OrthoDB" id="4296267at2"/>
<evidence type="ECO:0000313" key="2">
    <source>
        <dbReference type="EMBL" id="STZ56839.1"/>
    </source>
</evidence>
<gene>
    <name evidence="2" type="ORF">NCTC10821_00332</name>
</gene>
<evidence type="ECO:0000313" key="3">
    <source>
        <dbReference type="Proteomes" id="UP000254978"/>
    </source>
</evidence>
<accession>A0A378T7T5</accession>
<dbReference type="InterPro" id="IPR052171">
    <property type="entry name" value="NHEJ_LigD"/>
</dbReference>
<organism evidence="2 3">
    <name type="scientific">Mycolicibacterium tokaiense</name>
    <dbReference type="NCBI Taxonomy" id="39695"/>
    <lineage>
        <taxon>Bacteria</taxon>
        <taxon>Bacillati</taxon>
        <taxon>Actinomycetota</taxon>
        <taxon>Actinomycetes</taxon>
        <taxon>Mycobacteriales</taxon>
        <taxon>Mycobacteriaceae</taxon>
        <taxon>Mycolicibacterium</taxon>
    </lineage>
</organism>
<proteinExistence type="predicted"/>
<dbReference type="InterPro" id="IPR014145">
    <property type="entry name" value="LigD_pol_dom"/>
</dbReference>
<reference evidence="2 3" key="1">
    <citation type="submission" date="2018-06" db="EMBL/GenBank/DDBJ databases">
        <authorList>
            <consortium name="Pathogen Informatics"/>
            <person name="Doyle S."/>
        </authorList>
    </citation>
    <scope>NUCLEOTIDE SEQUENCE [LARGE SCALE GENOMIC DNA]</scope>
    <source>
        <strain evidence="2 3">NCTC10821</strain>
    </source>
</reference>
<dbReference type="EMBL" id="UGQT01000001">
    <property type="protein sequence ID" value="STZ56839.1"/>
    <property type="molecule type" value="Genomic_DNA"/>
</dbReference>
<dbReference type="PANTHER" id="PTHR42705">
    <property type="entry name" value="BIFUNCTIONAL NON-HOMOLOGOUS END JOINING PROTEIN LIGD"/>
    <property type="match status" value="1"/>
</dbReference>
<dbReference type="AlphaFoldDB" id="A0A378T7T5"/>
<dbReference type="NCBIfam" id="TIGR02778">
    <property type="entry name" value="ligD_pol"/>
    <property type="match status" value="1"/>
</dbReference>
<keyword evidence="3" id="KW-1185">Reference proteome</keyword>
<dbReference type="Pfam" id="PF21686">
    <property type="entry name" value="LigD_Prim-Pol"/>
    <property type="match status" value="1"/>
</dbReference>
<evidence type="ECO:0000259" key="1">
    <source>
        <dbReference type="Pfam" id="PF21686"/>
    </source>
</evidence>
<dbReference type="Gene3D" id="3.90.920.10">
    <property type="entry name" value="DNA primase, PRIM domain"/>
    <property type="match status" value="1"/>
</dbReference>
<feature type="domain" description="DNA ligase D polymerase" evidence="1">
    <location>
        <begin position="25"/>
        <end position="275"/>
    </location>
</feature>
<protein>
    <submittedName>
        <fullName evidence="2">DNA polymerase LigD, polymerase domain protein</fullName>
    </submittedName>
</protein>
<dbReference type="PANTHER" id="PTHR42705:SF2">
    <property type="entry name" value="BIFUNCTIONAL NON-HOMOLOGOUS END JOINING PROTEIN LIGD"/>
    <property type="match status" value="1"/>
</dbReference>
<name>A0A378T7T5_9MYCO</name>
<dbReference type="Proteomes" id="UP000254978">
    <property type="component" value="Unassembled WGS sequence"/>
</dbReference>
<sequence>MIVARVEISNPDKELFGPDATAGLTKLGLAKYYQAVAATMVPYLADRPISMQRFPDGIGSPGFYEKKLPKHFPAWVDNVKVETAEDVQCQVMVNDQRTLVYLADQACITPHAWLSRSRALDAPDQLMFDMDPSTEDLDGLRKATAMLGELLDELGLTSFVKTSGARGYHVVVPLRQRESFDETRAFAGEVAEALVERAPSLVTTAQRKDKRGGLVYVDVARNGYGQTAAAPYAARALPGAPVSTPIEWYELDRVSPDEFTVTTVLGRISRRGDAWHGMRRRAHGLDRARDKLARLR</sequence>